<dbReference type="Pfam" id="PF13936">
    <property type="entry name" value="HTH_38"/>
    <property type="match status" value="1"/>
</dbReference>
<evidence type="ECO:0000256" key="1">
    <source>
        <dbReference type="ARBA" id="ARBA00002190"/>
    </source>
</evidence>
<dbReference type="SUPFAM" id="SSF53098">
    <property type="entry name" value="Ribonuclease H-like"/>
    <property type="match status" value="1"/>
</dbReference>
<dbReference type="InterPro" id="IPR036397">
    <property type="entry name" value="RNaseH_sf"/>
</dbReference>
<dbReference type="InterPro" id="IPR001598">
    <property type="entry name" value="Transposase_IS30_CS"/>
</dbReference>
<dbReference type="AlphaFoldDB" id="A0A4Q7UB24"/>
<dbReference type="InterPro" id="IPR051917">
    <property type="entry name" value="Transposase-Integrase"/>
</dbReference>
<sequence length="377" mass="42317">MRPLVGGCLEILDSFRSHGGLNRWLQHPSVIVVGVVMASRLSPLEREQIGLGRAAGESLRSIARRLGRSVSTISREVGRFERYGQRYQPLMAQWASFLRHNRSGRVPRLAVDGPLRQVVLDMLRRRRSPQQISARLRTQFPDTPEMWVSHETIYQAIYLQARGNLRADLTRQMALRSGRAARRRRPASAGAVRSARPWVNLRIADRPAEVADRAVPGHWEGDLLEGVRRGGRGGSAIATLVERATRFVILVGLPEGKVSEHVVSQLATAMTWLPQRLRASLTWDQGVEMARHRDFTIATDCPVYFCDPHSPWQRGSNENTNGLLRQYFPKGQFDFTTIDQAGLDHVADELNDRPRMTLGWATPGEKMTQLLGVATTG</sequence>
<dbReference type="PROSITE" id="PS01043">
    <property type="entry name" value="TRANSPOSASE_IS30"/>
    <property type="match status" value="1"/>
</dbReference>
<dbReference type="InterPro" id="IPR009057">
    <property type="entry name" value="Homeodomain-like_sf"/>
</dbReference>
<evidence type="ECO:0000256" key="4">
    <source>
        <dbReference type="ARBA" id="ARBA00023125"/>
    </source>
</evidence>
<comment type="function">
    <text evidence="1">Required for the transposition of the insertion element.</text>
</comment>
<evidence type="ECO:0000313" key="7">
    <source>
        <dbReference type="EMBL" id="RZT78196.1"/>
    </source>
</evidence>
<dbReference type="PANTHER" id="PTHR10948">
    <property type="entry name" value="TRANSPOSASE"/>
    <property type="match status" value="1"/>
</dbReference>
<protein>
    <submittedName>
        <fullName evidence="7">IS30 family transposase</fullName>
    </submittedName>
</protein>
<evidence type="ECO:0000256" key="3">
    <source>
        <dbReference type="ARBA" id="ARBA00022578"/>
    </source>
</evidence>
<accession>A0A4Q7UB24</accession>
<evidence type="ECO:0000259" key="6">
    <source>
        <dbReference type="PROSITE" id="PS50994"/>
    </source>
</evidence>
<dbReference type="NCBIfam" id="NF033563">
    <property type="entry name" value="transpos_IS30"/>
    <property type="match status" value="1"/>
</dbReference>
<proteinExistence type="inferred from homology"/>
<comment type="caution">
    <text evidence="7">The sequence shown here is derived from an EMBL/GenBank/DDBJ whole genome shotgun (WGS) entry which is preliminary data.</text>
</comment>
<evidence type="ECO:0000313" key="8">
    <source>
        <dbReference type="Proteomes" id="UP000293781"/>
    </source>
</evidence>
<feature type="domain" description="Integrase catalytic" evidence="6">
    <location>
        <begin position="212"/>
        <end position="371"/>
    </location>
</feature>
<dbReference type="InterPro" id="IPR025246">
    <property type="entry name" value="IS30-like_HTH"/>
</dbReference>
<dbReference type="Gene3D" id="3.30.420.10">
    <property type="entry name" value="Ribonuclease H-like superfamily/Ribonuclease H"/>
    <property type="match status" value="1"/>
</dbReference>
<evidence type="ECO:0000256" key="2">
    <source>
        <dbReference type="ARBA" id="ARBA00006363"/>
    </source>
</evidence>
<dbReference type="Proteomes" id="UP000293781">
    <property type="component" value="Unassembled WGS sequence"/>
</dbReference>
<dbReference type="GO" id="GO:0006313">
    <property type="term" value="P:DNA transposition"/>
    <property type="evidence" value="ECO:0007669"/>
    <property type="project" value="InterPro"/>
</dbReference>
<keyword evidence="4" id="KW-0238">DNA-binding</keyword>
<gene>
    <name evidence="7" type="ORF">EV382_1378</name>
</gene>
<dbReference type="InterPro" id="IPR001584">
    <property type="entry name" value="Integrase_cat-core"/>
</dbReference>
<keyword evidence="3" id="KW-0815">Transposition</keyword>
<keyword evidence="8" id="KW-1185">Reference proteome</keyword>
<dbReference type="GO" id="GO:0015074">
    <property type="term" value="P:DNA integration"/>
    <property type="evidence" value="ECO:0007669"/>
    <property type="project" value="InterPro"/>
</dbReference>
<name>A0A4Q7UB24_9ACTN</name>
<evidence type="ECO:0000256" key="5">
    <source>
        <dbReference type="ARBA" id="ARBA00023172"/>
    </source>
</evidence>
<dbReference type="Pfam" id="PF00665">
    <property type="entry name" value="rve"/>
    <property type="match status" value="1"/>
</dbReference>
<dbReference type="GO" id="GO:0004803">
    <property type="term" value="F:transposase activity"/>
    <property type="evidence" value="ECO:0007669"/>
    <property type="project" value="InterPro"/>
</dbReference>
<dbReference type="InterPro" id="IPR053392">
    <property type="entry name" value="Transposase_IS30-like"/>
</dbReference>
<dbReference type="InterPro" id="IPR012337">
    <property type="entry name" value="RNaseH-like_sf"/>
</dbReference>
<dbReference type="PANTHER" id="PTHR10948:SF23">
    <property type="entry name" value="TRANSPOSASE INSI FOR INSERTION SEQUENCE ELEMENT IS30A-RELATED"/>
    <property type="match status" value="1"/>
</dbReference>
<keyword evidence="5" id="KW-0233">DNA recombination</keyword>
<organism evidence="7 8">
    <name type="scientific">Micromonospora violae</name>
    <dbReference type="NCBI Taxonomy" id="1278207"/>
    <lineage>
        <taxon>Bacteria</taxon>
        <taxon>Bacillati</taxon>
        <taxon>Actinomycetota</taxon>
        <taxon>Actinomycetes</taxon>
        <taxon>Micromonosporales</taxon>
        <taxon>Micromonosporaceae</taxon>
        <taxon>Micromonospora</taxon>
    </lineage>
</organism>
<dbReference type="GO" id="GO:0005829">
    <property type="term" value="C:cytosol"/>
    <property type="evidence" value="ECO:0007669"/>
    <property type="project" value="TreeGrafter"/>
</dbReference>
<dbReference type="SUPFAM" id="SSF46689">
    <property type="entry name" value="Homeodomain-like"/>
    <property type="match status" value="1"/>
</dbReference>
<comment type="similarity">
    <text evidence="2">Belongs to the transposase IS30 family.</text>
</comment>
<dbReference type="EMBL" id="SHKK01000001">
    <property type="protein sequence ID" value="RZT78196.1"/>
    <property type="molecule type" value="Genomic_DNA"/>
</dbReference>
<dbReference type="Gene3D" id="1.10.10.60">
    <property type="entry name" value="Homeodomain-like"/>
    <property type="match status" value="1"/>
</dbReference>
<dbReference type="PROSITE" id="PS50994">
    <property type="entry name" value="INTEGRASE"/>
    <property type="match status" value="1"/>
</dbReference>
<reference evidence="7 8" key="1">
    <citation type="submission" date="2019-02" db="EMBL/GenBank/DDBJ databases">
        <title>Sequencing the genomes of 1000 actinobacteria strains.</title>
        <authorList>
            <person name="Klenk H.-P."/>
        </authorList>
    </citation>
    <scope>NUCLEOTIDE SEQUENCE [LARGE SCALE GENOMIC DNA]</scope>
    <source>
        <strain evidence="7 8">DSM 45888</strain>
    </source>
</reference>
<dbReference type="GO" id="GO:0003677">
    <property type="term" value="F:DNA binding"/>
    <property type="evidence" value="ECO:0007669"/>
    <property type="project" value="UniProtKB-KW"/>
</dbReference>